<organism evidence="1 2">
    <name type="scientific">Acorus calamus</name>
    <name type="common">Sweet flag</name>
    <dbReference type="NCBI Taxonomy" id="4465"/>
    <lineage>
        <taxon>Eukaryota</taxon>
        <taxon>Viridiplantae</taxon>
        <taxon>Streptophyta</taxon>
        <taxon>Embryophyta</taxon>
        <taxon>Tracheophyta</taxon>
        <taxon>Spermatophyta</taxon>
        <taxon>Magnoliopsida</taxon>
        <taxon>Liliopsida</taxon>
        <taxon>Acoraceae</taxon>
        <taxon>Acorus</taxon>
    </lineage>
</organism>
<evidence type="ECO:0000313" key="2">
    <source>
        <dbReference type="Proteomes" id="UP001180020"/>
    </source>
</evidence>
<reference evidence="1" key="1">
    <citation type="journal article" date="2023" name="Nat. Commun.">
        <title>Diploid and tetraploid genomes of Acorus and the evolution of monocots.</title>
        <authorList>
            <person name="Ma L."/>
            <person name="Liu K.W."/>
            <person name="Li Z."/>
            <person name="Hsiao Y.Y."/>
            <person name="Qi Y."/>
            <person name="Fu T."/>
            <person name="Tang G.D."/>
            <person name="Zhang D."/>
            <person name="Sun W.H."/>
            <person name="Liu D.K."/>
            <person name="Li Y."/>
            <person name="Chen G.Z."/>
            <person name="Liu X.D."/>
            <person name="Liao X.Y."/>
            <person name="Jiang Y.T."/>
            <person name="Yu X."/>
            <person name="Hao Y."/>
            <person name="Huang J."/>
            <person name="Zhao X.W."/>
            <person name="Ke S."/>
            <person name="Chen Y.Y."/>
            <person name="Wu W.L."/>
            <person name="Hsu J.L."/>
            <person name="Lin Y.F."/>
            <person name="Huang M.D."/>
            <person name="Li C.Y."/>
            <person name="Huang L."/>
            <person name="Wang Z.W."/>
            <person name="Zhao X."/>
            <person name="Zhong W.Y."/>
            <person name="Peng D.H."/>
            <person name="Ahmad S."/>
            <person name="Lan S."/>
            <person name="Zhang J.S."/>
            <person name="Tsai W.C."/>
            <person name="Van de Peer Y."/>
            <person name="Liu Z.J."/>
        </authorList>
    </citation>
    <scope>NUCLEOTIDE SEQUENCE</scope>
    <source>
        <strain evidence="1">CP</strain>
    </source>
</reference>
<gene>
    <name evidence="1" type="ORF">QJS10_CPB19g00524</name>
</gene>
<dbReference type="EMBL" id="JAUJYO010000019">
    <property type="protein sequence ID" value="KAK1287691.1"/>
    <property type="molecule type" value="Genomic_DNA"/>
</dbReference>
<evidence type="ECO:0000313" key="1">
    <source>
        <dbReference type="EMBL" id="KAK1287691.1"/>
    </source>
</evidence>
<proteinExistence type="predicted"/>
<comment type="caution">
    <text evidence="1">The sequence shown here is derived from an EMBL/GenBank/DDBJ whole genome shotgun (WGS) entry which is preliminary data.</text>
</comment>
<accession>A0AAV9CFI4</accession>
<keyword evidence="2" id="KW-1185">Reference proteome</keyword>
<dbReference type="Proteomes" id="UP001180020">
    <property type="component" value="Unassembled WGS sequence"/>
</dbReference>
<reference evidence="1" key="2">
    <citation type="submission" date="2023-06" db="EMBL/GenBank/DDBJ databases">
        <authorList>
            <person name="Ma L."/>
            <person name="Liu K.-W."/>
            <person name="Li Z."/>
            <person name="Hsiao Y.-Y."/>
            <person name="Qi Y."/>
            <person name="Fu T."/>
            <person name="Tang G."/>
            <person name="Zhang D."/>
            <person name="Sun W.-H."/>
            <person name="Liu D.-K."/>
            <person name="Li Y."/>
            <person name="Chen G.-Z."/>
            <person name="Liu X.-D."/>
            <person name="Liao X.-Y."/>
            <person name="Jiang Y.-T."/>
            <person name="Yu X."/>
            <person name="Hao Y."/>
            <person name="Huang J."/>
            <person name="Zhao X.-W."/>
            <person name="Ke S."/>
            <person name="Chen Y.-Y."/>
            <person name="Wu W.-L."/>
            <person name="Hsu J.-L."/>
            <person name="Lin Y.-F."/>
            <person name="Huang M.-D."/>
            <person name="Li C.-Y."/>
            <person name="Huang L."/>
            <person name="Wang Z.-W."/>
            <person name="Zhao X."/>
            <person name="Zhong W.-Y."/>
            <person name="Peng D.-H."/>
            <person name="Ahmad S."/>
            <person name="Lan S."/>
            <person name="Zhang J.-S."/>
            <person name="Tsai W.-C."/>
            <person name="Van De Peer Y."/>
            <person name="Liu Z.-J."/>
        </authorList>
    </citation>
    <scope>NUCLEOTIDE SEQUENCE</scope>
    <source>
        <strain evidence="1">CP</strain>
        <tissue evidence="1">Leaves</tissue>
    </source>
</reference>
<protein>
    <submittedName>
        <fullName evidence="1">Uncharacterized protein</fullName>
    </submittedName>
</protein>
<sequence>MRRVGKVPKLLAFGAWWEMCGQVKVVLKIESDEELFVLQILPLAFVAVIDSSCIAYRSDIIIQEAYNI</sequence>
<dbReference type="AlphaFoldDB" id="A0AAV9CFI4"/>
<name>A0AAV9CFI4_ACOCL</name>